<evidence type="ECO:0000256" key="2">
    <source>
        <dbReference type="ARBA" id="ARBA00023235"/>
    </source>
</evidence>
<proteinExistence type="predicted"/>
<dbReference type="GO" id="GO:0046872">
    <property type="term" value="F:metal ion binding"/>
    <property type="evidence" value="ECO:0007669"/>
    <property type="project" value="UniProtKB-KW"/>
</dbReference>
<evidence type="ECO:0000313" key="3">
    <source>
        <dbReference type="EMBL" id="OGG74884.1"/>
    </source>
</evidence>
<keyword evidence="1" id="KW-0479">Metal-binding</keyword>
<gene>
    <name evidence="3" type="ORF">A3A34_03630</name>
</gene>
<evidence type="ECO:0000313" key="4">
    <source>
        <dbReference type="Proteomes" id="UP000178587"/>
    </source>
</evidence>
<reference evidence="3 4" key="1">
    <citation type="journal article" date="2016" name="Nat. Commun.">
        <title>Thousands of microbial genomes shed light on interconnected biogeochemical processes in an aquifer system.</title>
        <authorList>
            <person name="Anantharaman K."/>
            <person name="Brown C.T."/>
            <person name="Hug L.A."/>
            <person name="Sharon I."/>
            <person name="Castelle C.J."/>
            <person name="Probst A.J."/>
            <person name="Thomas B.C."/>
            <person name="Singh A."/>
            <person name="Wilkins M.J."/>
            <person name="Karaoz U."/>
            <person name="Brodie E.L."/>
            <person name="Williams K.H."/>
            <person name="Hubbard S.S."/>
            <person name="Banfield J.F."/>
        </authorList>
    </citation>
    <scope>NUCLEOTIDE SEQUENCE [LARGE SCALE GENOMIC DNA]</scope>
</reference>
<name>A0A1F6EMK4_9BACT</name>
<dbReference type="EMBL" id="MFLU01000011">
    <property type="protein sequence ID" value="OGG74884.1"/>
    <property type="molecule type" value="Genomic_DNA"/>
</dbReference>
<dbReference type="Gene3D" id="3.20.20.70">
    <property type="entry name" value="Aldolase class I"/>
    <property type="match status" value="1"/>
</dbReference>
<comment type="caution">
    <text evidence="3">The sequence shown here is derived from an EMBL/GenBank/DDBJ whole genome shotgun (WGS) entry which is preliminary data.</text>
</comment>
<dbReference type="InterPro" id="IPR000056">
    <property type="entry name" value="Ribul_P_3_epim-like"/>
</dbReference>
<dbReference type="Pfam" id="PF00834">
    <property type="entry name" value="Ribul_P_3_epim"/>
    <property type="match status" value="1"/>
</dbReference>
<protein>
    <recommendedName>
        <fullName evidence="5">Ribulose phosphate epimerase</fullName>
    </recommendedName>
</protein>
<dbReference type="PANTHER" id="PTHR11749">
    <property type="entry name" value="RIBULOSE-5-PHOSPHATE-3-EPIMERASE"/>
    <property type="match status" value="1"/>
</dbReference>
<accession>A0A1F6EMK4</accession>
<dbReference type="InterPro" id="IPR013785">
    <property type="entry name" value="Aldolase_TIM"/>
</dbReference>
<keyword evidence="2" id="KW-0413">Isomerase</keyword>
<dbReference type="AlphaFoldDB" id="A0A1F6EMK4"/>
<dbReference type="GO" id="GO:0016857">
    <property type="term" value="F:racemase and epimerase activity, acting on carbohydrates and derivatives"/>
    <property type="evidence" value="ECO:0007669"/>
    <property type="project" value="InterPro"/>
</dbReference>
<evidence type="ECO:0000256" key="1">
    <source>
        <dbReference type="ARBA" id="ARBA00022723"/>
    </source>
</evidence>
<dbReference type="SUPFAM" id="SSF51366">
    <property type="entry name" value="Ribulose-phoshate binding barrel"/>
    <property type="match status" value="1"/>
</dbReference>
<dbReference type="STRING" id="1798507.A3A34_03630"/>
<sequence length="225" mass="24249">MIEVVPTVVPDSLNKVVTRHARYSTFANTLHIDIADGLFAPNTTWKFDGERKLLGAESFVYEAHLMVQDPEDWIVACADAGFRRVVVHVEALSKFSRVAEVPQKTLSAFREAGIPAIGIGVLFGTPPDAVGSIVGACDFLHLMTIKTIGTQGIPYAKEAPARVAEFHARFPKMLISVDGGVSEENIADLARAGARRFCVGSALANAEDPAAVYKILQETAENAIQ</sequence>
<dbReference type="InterPro" id="IPR011060">
    <property type="entry name" value="RibuloseP-bd_barrel"/>
</dbReference>
<organism evidence="3 4">
    <name type="scientific">Candidatus Kaiserbacteria bacterium RIFCSPLOWO2_01_FULL_50_24</name>
    <dbReference type="NCBI Taxonomy" id="1798507"/>
    <lineage>
        <taxon>Bacteria</taxon>
        <taxon>Candidatus Kaiseribacteriota</taxon>
    </lineage>
</organism>
<dbReference type="GO" id="GO:0005975">
    <property type="term" value="P:carbohydrate metabolic process"/>
    <property type="evidence" value="ECO:0007669"/>
    <property type="project" value="InterPro"/>
</dbReference>
<dbReference type="Proteomes" id="UP000178587">
    <property type="component" value="Unassembled WGS sequence"/>
</dbReference>
<evidence type="ECO:0008006" key="5">
    <source>
        <dbReference type="Google" id="ProtNLM"/>
    </source>
</evidence>